<dbReference type="Proteomes" id="UP000694044">
    <property type="component" value="Unassembled WGS sequence"/>
</dbReference>
<reference evidence="2" key="1">
    <citation type="submission" date="2021-02" db="EMBL/GenBank/DDBJ databases">
        <authorList>
            <person name="Palmer J.M."/>
        </authorList>
    </citation>
    <scope>NUCLEOTIDE SEQUENCE</scope>
    <source>
        <strain evidence="2">SCRP734</strain>
    </source>
</reference>
<name>A0A8T1W090_9STRA</name>
<evidence type="ECO:0000313" key="2">
    <source>
        <dbReference type="EMBL" id="KAG7387057.1"/>
    </source>
</evidence>
<feature type="region of interest" description="Disordered" evidence="1">
    <location>
        <begin position="95"/>
        <end position="115"/>
    </location>
</feature>
<evidence type="ECO:0000256" key="1">
    <source>
        <dbReference type="SAM" id="MobiDB-lite"/>
    </source>
</evidence>
<accession>A0A8T1W090</accession>
<dbReference type="OrthoDB" id="128289at2759"/>
<evidence type="ECO:0000313" key="3">
    <source>
        <dbReference type="Proteomes" id="UP000694044"/>
    </source>
</evidence>
<dbReference type="AlphaFoldDB" id="A0A8T1W090"/>
<comment type="caution">
    <text evidence="2">The sequence shown here is derived from an EMBL/GenBank/DDBJ whole genome shotgun (WGS) entry which is preliminary data.</text>
</comment>
<organism evidence="2 3">
    <name type="scientific">Phytophthora pseudosyringae</name>
    <dbReference type="NCBI Taxonomy" id="221518"/>
    <lineage>
        <taxon>Eukaryota</taxon>
        <taxon>Sar</taxon>
        <taxon>Stramenopiles</taxon>
        <taxon>Oomycota</taxon>
        <taxon>Peronosporomycetes</taxon>
        <taxon>Peronosporales</taxon>
        <taxon>Peronosporaceae</taxon>
        <taxon>Phytophthora</taxon>
    </lineage>
</organism>
<gene>
    <name evidence="2" type="ORF">PHYPSEUDO_014711</name>
</gene>
<dbReference type="EMBL" id="JAGDFM010000086">
    <property type="protein sequence ID" value="KAG7387057.1"/>
    <property type="molecule type" value="Genomic_DNA"/>
</dbReference>
<sequence>MFAYEKSFQQIWRELTKKGWTYRRSTGLSNDQRYLPPSGNLKGTEGEASLLRYCRNQGWLAFAMPPPVAAQTRVDATQTPVDAMLRPLDAAPTPLDAVSTPIDAASTPTDAVPTPIDAASTPAIVALNARRLLRERGLP</sequence>
<protein>
    <submittedName>
        <fullName evidence="2">Uncharacterized protein</fullName>
    </submittedName>
</protein>
<proteinExistence type="predicted"/>
<keyword evidence="3" id="KW-1185">Reference proteome</keyword>